<accession>A0A8K0XWG1</accession>
<evidence type="ECO:0000256" key="4">
    <source>
        <dbReference type="ARBA" id="ARBA00023263"/>
    </source>
</evidence>
<comment type="subcellular location">
    <subcellularLocation>
        <location evidence="1">Fimbrium</location>
    </subcellularLocation>
</comment>
<feature type="signal peptide" evidence="5">
    <location>
        <begin position="1"/>
        <end position="28"/>
    </location>
</feature>
<evidence type="ECO:0000313" key="7">
    <source>
        <dbReference type="EMBL" id="MBK4715096.1"/>
    </source>
</evidence>
<dbReference type="EMBL" id="JAEPBH010000014">
    <property type="protein sequence ID" value="MBK4715096.1"/>
    <property type="molecule type" value="Genomic_DNA"/>
</dbReference>
<keyword evidence="4" id="KW-0281">Fimbrium</keyword>
<keyword evidence="8" id="KW-1185">Reference proteome</keyword>
<dbReference type="PANTHER" id="PTHR33420">
    <property type="entry name" value="FIMBRIAL SUBUNIT ELFA-RELATED"/>
    <property type="match status" value="1"/>
</dbReference>
<dbReference type="InterPro" id="IPR050263">
    <property type="entry name" value="Bact_Fimbrial_Adh_Pro"/>
</dbReference>
<reference evidence="7" key="1">
    <citation type="submission" date="2021-01" db="EMBL/GenBank/DDBJ databases">
        <title>Intestinitalea alba gen. nov., sp. nov., a novel genus of the family Enterobacteriaceae, isolated from the gut of the plastic-eating mealworm Tenebrio molitor L.</title>
        <authorList>
            <person name="Yang Y."/>
        </authorList>
    </citation>
    <scope>NUCLEOTIDE SEQUENCE</scope>
    <source>
        <strain evidence="7">BIT-L3</strain>
    </source>
</reference>
<evidence type="ECO:0000259" key="6">
    <source>
        <dbReference type="Pfam" id="PF00419"/>
    </source>
</evidence>
<dbReference type="GO" id="GO:0043709">
    <property type="term" value="P:cell adhesion involved in single-species biofilm formation"/>
    <property type="evidence" value="ECO:0007669"/>
    <property type="project" value="TreeGrafter"/>
</dbReference>
<evidence type="ECO:0000313" key="8">
    <source>
        <dbReference type="Proteomes" id="UP000659047"/>
    </source>
</evidence>
<dbReference type="SUPFAM" id="SSF49401">
    <property type="entry name" value="Bacterial adhesins"/>
    <property type="match status" value="1"/>
</dbReference>
<dbReference type="PANTHER" id="PTHR33420:SF31">
    <property type="entry name" value="TYPE 1 FIMBRIN D-MANNOSE SPECIFIC ADHESIN"/>
    <property type="match status" value="1"/>
</dbReference>
<organism evidence="7 8">
    <name type="scientific">Tenebrionibacter intestinalis</name>
    <dbReference type="NCBI Taxonomy" id="2799638"/>
    <lineage>
        <taxon>Bacteria</taxon>
        <taxon>Pseudomonadati</taxon>
        <taxon>Pseudomonadota</taxon>
        <taxon>Gammaproteobacteria</taxon>
        <taxon>Enterobacterales</taxon>
        <taxon>Enterobacteriaceae</taxon>
        <taxon>Tenebrionibacter/Tenebrionicola group</taxon>
        <taxon>Tenebrionibacter</taxon>
    </lineage>
</organism>
<protein>
    <submittedName>
        <fullName evidence="7">Fimbrial protein</fullName>
    </submittedName>
</protein>
<comment type="similarity">
    <text evidence="2">Belongs to the fimbrial protein family.</text>
</comment>
<sequence length="353" mass="37639">MALLNVIRRNSHAICVFALSMLPLGAWAKVDGELTPVSGYNTNYLISLSNQDITDNSPGGQVTQSFDLNQNYKAEAYCTTQYNAQPVYYLSTASLPPSPLNPGYLSLNEYMDVKITIHIVGSNNGELAVPFGPVSNNLMQNYCVPGAASNILLNVFNSGSKGNVTFKLKKKIINGITLVGTEVARLYGRLGPGTMGSTPLATVTIQSAIITVPDKCVINDGQPINVDFGEVGNSSTKLNGVNYAQNVPIKVQCQGGSFATGNLAIKLGIQQANPASFNRDYLGTTGRVDRSNLGIVLKDRSGNTVVPNTFYDIPGFDENRGEWNLTAAPIAKAGTMIPEGDFNASATVIAQFQ</sequence>
<gene>
    <name evidence="7" type="ORF">JJB97_07085</name>
</gene>
<comment type="caution">
    <text evidence="7">The sequence shown here is derived from an EMBL/GenBank/DDBJ whole genome shotgun (WGS) entry which is preliminary data.</text>
</comment>
<evidence type="ECO:0000256" key="5">
    <source>
        <dbReference type="SAM" id="SignalP"/>
    </source>
</evidence>
<dbReference type="GO" id="GO:0009289">
    <property type="term" value="C:pilus"/>
    <property type="evidence" value="ECO:0007669"/>
    <property type="project" value="UniProtKB-SubCell"/>
</dbReference>
<evidence type="ECO:0000256" key="1">
    <source>
        <dbReference type="ARBA" id="ARBA00004561"/>
    </source>
</evidence>
<dbReference type="InterPro" id="IPR036937">
    <property type="entry name" value="Adhesion_dom_fimbrial_sf"/>
</dbReference>
<evidence type="ECO:0000256" key="3">
    <source>
        <dbReference type="ARBA" id="ARBA00022729"/>
    </source>
</evidence>
<dbReference type="AlphaFoldDB" id="A0A8K0XWG1"/>
<name>A0A8K0XWG1_9ENTR</name>
<dbReference type="InterPro" id="IPR000259">
    <property type="entry name" value="Adhesion_dom_fimbrial"/>
</dbReference>
<dbReference type="Gene3D" id="2.60.40.1090">
    <property type="entry name" value="Fimbrial-type adhesion domain"/>
    <property type="match status" value="1"/>
</dbReference>
<dbReference type="RefSeq" id="WP_238713315.1">
    <property type="nucleotide sequence ID" value="NZ_JAEPBH010000014.1"/>
</dbReference>
<proteinExistence type="inferred from homology"/>
<feature type="domain" description="Fimbrial-type adhesion" evidence="6">
    <location>
        <begin position="205"/>
        <end position="353"/>
    </location>
</feature>
<dbReference type="Pfam" id="PF00419">
    <property type="entry name" value="Fimbrial"/>
    <property type="match status" value="1"/>
</dbReference>
<dbReference type="Proteomes" id="UP000659047">
    <property type="component" value="Unassembled WGS sequence"/>
</dbReference>
<keyword evidence="3 5" id="KW-0732">Signal</keyword>
<evidence type="ECO:0000256" key="2">
    <source>
        <dbReference type="ARBA" id="ARBA00006671"/>
    </source>
</evidence>
<feature type="chain" id="PRO_5035471179" evidence="5">
    <location>
        <begin position="29"/>
        <end position="353"/>
    </location>
</feature>
<dbReference type="InterPro" id="IPR008966">
    <property type="entry name" value="Adhesion_dom_sf"/>
</dbReference>